<keyword evidence="5" id="KW-0732">Signal</keyword>
<dbReference type="NCBIfam" id="TIGR01352">
    <property type="entry name" value="tonB_Cterm"/>
    <property type="match status" value="1"/>
</dbReference>
<keyword evidence="2" id="KW-0812">Transmembrane</keyword>
<reference evidence="7 8" key="1">
    <citation type="submission" date="2016-01" db="EMBL/GenBank/DDBJ databases">
        <authorList>
            <person name="Oliw E.H."/>
        </authorList>
    </citation>
    <scope>NUCLEOTIDE SEQUENCE [LARGE SCALE GENOMIC DNA]</scope>
    <source>
        <strain evidence="7 8">CMW7756B</strain>
    </source>
</reference>
<name>A0A133S3Z6_9FIRM</name>
<dbReference type="InterPro" id="IPR037682">
    <property type="entry name" value="TonB_C"/>
</dbReference>
<feature type="chain" id="PRO_5007459203" evidence="5">
    <location>
        <begin position="30"/>
        <end position="121"/>
    </location>
</feature>
<dbReference type="InterPro" id="IPR006260">
    <property type="entry name" value="TonB/TolA_C"/>
</dbReference>
<dbReference type="SUPFAM" id="SSF74653">
    <property type="entry name" value="TolA/TonB C-terminal domain"/>
    <property type="match status" value="1"/>
</dbReference>
<dbReference type="EMBL" id="LRQT01000055">
    <property type="protein sequence ID" value="KXA63611.1"/>
    <property type="molecule type" value="Genomic_DNA"/>
</dbReference>
<dbReference type="PATRIC" id="fig|39777.7.peg.1216"/>
<sequence length="121" mass="12686">MRRKMMSNVLRCVALTALIMSMSAAVSLAATPYEAPKAVSTPGFDSGVLHGYAGDATVVNVNFTINTDGSVSHVELQGTTGSSDADASIVNTISTWKFTPATDSNGNPVEASKTEYINLRN</sequence>
<gene>
    <name evidence="7" type="ORF">HMPREF3233_01250</name>
</gene>
<dbReference type="STRING" id="39777.B7L28_00915"/>
<keyword evidence="3" id="KW-1133">Transmembrane helix</keyword>
<protein>
    <submittedName>
        <fullName evidence="7">TonB family domain protein</fullName>
    </submittedName>
</protein>
<evidence type="ECO:0000256" key="5">
    <source>
        <dbReference type="SAM" id="SignalP"/>
    </source>
</evidence>
<comment type="subcellular location">
    <subcellularLocation>
        <location evidence="1">Membrane</location>
        <topology evidence="1">Single-pass membrane protein</topology>
    </subcellularLocation>
</comment>
<organism evidence="7">
    <name type="scientific">Veillonella atypica</name>
    <dbReference type="NCBI Taxonomy" id="39777"/>
    <lineage>
        <taxon>Bacteria</taxon>
        <taxon>Bacillati</taxon>
        <taxon>Bacillota</taxon>
        <taxon>Negativicutes</taxon>
        <taxon>Veillonellales</taxon>
        <taxon>Veillonellaceae</taxon>
        <taxon>Veillonella</taxon>
    </lineage>
</organism>
<dbReference type="Proteomes" id="UP000070226">
    <property type="component" value="Unassembled WGS sequence"/>
</dbReference>
<accession>A0A133S3Z6</accession>
<evidence type="ECO:0000256" key="3">
    <source>
        <dbReference type="ARBA" id="ARBA00022989"/>
    </source>
</evidence>
<evidence type="ECO:0000313" key="7">
    <source>
        <dbReference type="EMBL" id="KXA63611.1"/>
    </source>
</evidence>
<comment type="caution">
    <text evidence="7">The sequence shown here is derived from an EMBL/GenBank/DDBJ whole genome shotgun (WGS) entry which is preliminary data.</text>
</comment>
<keyword evidence="4" id="KW-0472">Membrane</keyword>
<feature type="domain" description="TonB C-terminal" evidence="6">
    <location>
        <begin position="58"/>
        <end position="112"/>
    </location>
</feature>
<dbReference type="AlphaFoldDB" id="A0A133S3Z6"/>
<dbReference type="GO" id="GO:0055085">
    <property type="term" value="P:transmembrane transport"/>
    <property type="evidence" value="ECO:0007669"/>
    <property type="project" value="InterPro"/>
</dbReference>
<evidence type="ECO:0000256" key="1">
    <source>
        <dbReference type="ARBA" id="ARBA00004167"/>
    </source>
</evidence>
<feature type="signal peptide" evidence="5">
    <location>
        <begin position="1"/>
        <end position="29"/>
    </location>
</feature>
<dbReference type="Gene3D" id="3.30.1150.10">
    <property type="match status" value="1"/>
</dbReference>
<evidence type="ECO:0000259" key="6">
    <source>
        <dbReference type="Pfam" id="PF03544"/>
    </source>
</evidence>
<evidence type="ECO:0000256" key="4">
    <source>
        <dbReference type="ARBA" id="ARBA00023136"/>
    </source>
</evidence>
<evidence type="ECO:0000256" key="2">
    <source>
        <dbReference type="ARBA" id="ARBA00022692"/>
    </source>
</evidence>
<dbReference type="Pfam" id="PF03544">
    <property type="entry name" value="TonB_C"/>
    <property type="match status" value="1"/>
</dbReference>
<proteinExistence type="predicted"/>
<dbReference type="GO" id="GO:0016020">
    <property type="term" value="C:membrane"/>
    <property type="evidence" value="ECO:0007669"/>
    <property type="project" value="UniProtKB-SubCell"/>
</dbReference>
<evidence type="ECO:0000313" key="8">
    <source>
        <dbReference type="Proteomes" id="UP000070226"/>
    </source>
</evidence>